<dbReference type="AlphaFoldDB" id="A0A401UCS2"/>
<dbReference type="RefSeq" id="WP_127123316.1">
    <property type="nucleotide sequence ID" value="NZ_BHXQ01000005.1"/>
</dbReference>
<dbReference type="OrthoDB" id="9794241at2"/>
<dbReference type="EMBL" id="BHXQ01000005">
    <property type="protein sequence ID" value="GCC52662.1"/>
    <property type="molecule type" value="Genomic_DNA"/>
</dbReference>
<organism evidence="1 2">
    <name type="scientific">Chryseotalea sanaruensis</name>
    <dbReference type="NCBI Taxonomy" id="2482724"/>
    <lineage>
        <taxon>Bacteria</taxon>
        <taxon>Pseudomonadati</taxon>
        <taxon>Bacteroidota</taxon>
        <taxon>Cytophagia</taxon>
        <taxon>Cytophagales</taxon>
        <taxon>Chryseotaleaceae</taxon>
        <taxon>Chryseotalea</taxon>
    </lineage>
</organism>
<keyword evidence="2" id="KW-1185">Reference proteome</keyword>
<comment type="caution">
    <text evidence="1">The sequence shown here is derived from an EMBL/GenBank/DDBJ whole genome shotgun (WGS) entry which is preliminary data.</text>
</comment>
<dbReference type="Pfam" id="PF09365">
    <property type="entry name" value="DUF2461"/>
    <property type="match status" value="1"/>
</dbReference>
<dbReference type="InterPro" id="IPR015996">
    <property type="entry name" value="UCP028451"/>
</dbReference>
<dbReference type="NCBIfam" id="TIGR02453">
    <property type="entry name" value="TIGR02453 family protein"/>
    <property type="match status" value="1"/>
</dbReference>
<dbReference type="PIRSF" id="PIRSF028451">
    <property type="entry name" value="UCP028451"/>
    <property type="match status" value="1"/>
</dbReference>
<proteinExistence type="predicted"/>
<dbReference type="PANTHER" id="PTHR36452">
    <property type="entry name" value="CHROMOSOME 12, WHOLE GENOME SHOTGUN SEQUENCE"/>
    <property type="match status" value="1"/>
</dbReference>
<dbReference type="PANTHER" id="PTHR36452:SF1">
    <property type="entry name" value="DUF2461 DOMAIN-CONTAINING PROTEIN"/>
    <property type="match status" value="1"/>
</dbReference>
<dbReference type="Proteomes" id="UP000288227">
    <property type="component" value="Unassembled WGS sequence"/>
</dbReference>
<evidence type="ECO:0000313" key="2">
    <source>
        <dbReference type="Proteomes" id="UP000288227"/>
    </source>
</evidence>
<name>A0A401UCS2_9BACT</name>
<gene>
    <name evidence="1" type="ORF">SanaruYs_29000</name>
</gene>
<accession>A0A401UCS2</accession>
<protein>
    <submittedName>
        <fullName evidence="1">TIGR02453 family protein</fullName>
    </submittedName>
</protein>
<evidence type="ECO:0000313" key="1">
    <source>
        <dbReference type="EMBL" id="GCC52662.1"/>
    </source>
</evidence>
<sequence length="226" mass="26736">MMIKKYTLDFLKALASNNNREWFQENKERYLASQENMIEWLDTLLAQLSKHDQLKTANGKEALYRIYNDVRFSKDKAPYNPRFAGNIKRLKPFLRGGYYFWIKPGASRIGCGFTYPNAEDLLRIRQDIAINYEDWHMLLKNKKLKNTFGTLQGETVKTKPKGFSKDHVAIDLLRHKQFWFEKSYSDKEVLSKDFLKMVNNDFKVIRPFFDYMTEILTTNSNGESIL</sequence>
<dbReference type="InterPro" id="IPR012808">
    <property type="entry name" value="CHP02453"/>
</dbReference>
<reference evidence="1 2" key="1">
    <citation type="submission" date="2018-11" db="EMBL/GenBank/DDBJ databases">
        <title>Chryseotalea sanarue gen. nov., sp., nov., a member of the family Cytophagaceae, isolated from a brackish lake in Hamamatsu Japan.</title>
        <authorList>
            <person name="Maejima Y."/>
            <person name="Iino T."/>
            <person name="Muraguchi Y."/>
            <person name="Fukuda K."/>
            <person name="Ohkuma M."/>
            <person name="Moriuchi R."/>
            <person name="Dohra H."/>
            <person name="Kimbara K."/>
            <person name="Shintani M."/>
        </authorList>
    </citation>
    <scope>NUCLEOTIDE SEQUENCE [LARGE SCALE GENOMIC DNA]</scope>
    <source>
        <strain evidence="1 2">Ys</strain>
    </source>
</reference>